<accession>A0A1D1W561</accession>
<dbReference type="STRING" id="947166.A0A1D1W561"/>
<dbReference type="Gene3D" id="3.30.70.1230">
    <property type="entry name" value="Nucleotide cyclase"/>
    <property type="match status" value="1"/>
</dbReference>
<name>A0A1D1W561_RAMVA</name>
<comment type="caution">
    <text evidence="4">The sequence shown here is derived from an EMBL/GenBank/DDBJ whole genome shotgun (WGS) entry which is preliminary data.</text>
</comment>
<sequence>MKIQITEATRNILQFFSSFELVLRGVVPVKGKGEMTTFWLEGLKSDNPSDAASYPFPPPATATPPLTSMDI</sequence>
<dbReference type="GO" id="GO:0009190">
    <property type="term" value="P:cyclic nucleotide biosynthetic process"/>
    <property type="evidence" value="ECO:0007669"/>
    <property type="project" value="InterPro"/>
</dbReference>
<protein>
    <recommendedName>
        <fullName evidence="3">Guanylate cyclase domain-containing protein</fullName>
    </recommendedName>
</protein>
<gene>
    <name evidence="4" type="primary">RvY_18099-1</name>
    <name evidence="4" type="synonym">RvY_18099.1</name>
    <name evidence="4" type="ORF">RvY_18099</name>
</gene>
<proteinExistence type="predicted"/>
<dbReference type="Proteomes" id="UP000186922">
    <property type="component" value="Unassembled WGS sequence"/>
</dbReference>
<keyword evidence="1" id="KW-0456">Lyase</keyword>
<evidence type="ECO:0000256" key="2">
    <source>
        <dbReference type="SAM" id="MobiDB-lite"/>
    </source>
</evidence>
<evidence type="ECO:0000313" key="4">
    <source>
        <dbReference type="EMBL" id="GAV08406.1"/>
    </source>
</evidence>
<dbReference type="InterPro" id="IPR029787">
    <property type="entry name" value="Nucleotide_cyclase"/>
</dbReference>
<dbReference type="EMBL" id="BDGG01000017">
    <property type="protein sequence ID" value="GAV08406.1"/>
    <property type="molecule type" value="Genomic_DNA"/>
</dbReference>
<evidence type="ECO:0000256" key="1">
    <source>
        <dbReference type="ARBA" id="ARBA00023239"/>
    </source>
</evidence>
<evidence type="ECO:0000259" key="3">
    <source>
        <dbReference type="Pfam" id="PF00211"/>
    </source>
</evidence>
<dbReference type="OrthoDB" id="1890790at2759"/>
<dbReference type="InterPro" id="IPR001054">
    <property type="entry name" value="A/G_cyclase"/>
</dbReference>
<reference evidence="4 5" key="1">
    <citation type="journal article" date="2016" name="Nat. Commun.">
        <title>Extremotolerant tardigrade genome and improved radiotolerance of human cultured cells by tardigrade-unique protein.</title>
        <authorList>
            <person name="Hashimoto T."/>
            <person name="Horikawa D.D."/>
            <person name="Saito Y."/>
            <person name="Kuwahara H."/>
            <person name="Kozuka-Hata H."/>
            <person name="Shin-I T."/>
            <person name="Minakuchi Y."/>
            <person name="Ohishi K."/>
            <person name="Motoyama A."/>
            <person name="Aizu T."/>
            <person name="Enomoto A."/>
            <person name="Kondo K."/>
            <person name="Tanaka S."/>
            <person name="Hara Y."/>
            <person name="Koshikawa S."/>
            <person name="Sagara H."/>
            <person name="Miura T."/>
            <person name="Yokobori S."/>
            <person name="Miyagawa K."/>
            <person name="Suzuki Y."/>
            <person name="Kubo T."/>
            <person name="Oyama M."/>
            <person name="Kohara Y."/>
            <person name="Fujiyama A."/>
            <person name="Arakawa K."/>
            <person name="Katayama T."/>
            <person name="Toyoda A."/>
            <person name="Kunieda T."/>
        </authorList>
    </citation>
    <scope>NUCLEOTIDE SEQUENCE [LARGE SCALE GENOMIC DNA]</scope>
    <source>
        <strain evidence="4 5">YOKOZUNA-1</strain>
    </source>
</reference>
<dbReference type="GO" id="GO:0016829">
    <property type="term" value="F:lyase activity"/>
    <property type="evidence" value="ECO:0007669"/>
    <property type="project" value="UniProtKB-KW"/>
</dbReference>
<dbReference type="GO" id="GO:0035556">
    <property type="term" value="P:intracellular signal transduction"/>
    <property type="evidence" value="ECO:0007669"/>
    <property type="project" value="InterPro"/>
</dbReference>
<evidence type="ECO:0000313" key="5">
    <source>
        <dbReference type="Proteomes" id="UP000186922"/>
    </source>
</evidence>
<keyword evidence="5" id="KW-1185">Reference proteome</keyword>
<organism evidence="4 5">
    <name type="scientific">Ramazzottius varieornatus</name>
    <name type="common">Water bear</name>
    <name type="synonym">Tardigrade</name>
    <dbReference type="NCBI Taxonomy" id="947166"/>
    <lineage>
        <taxon>Eukaryota</taxon>
        <taxon>Metazoa</taxon>
        <taxon>Ecdysozoa</taxon>
        <taxon>Tardigrada</taxon>
        <taxon>Eutardigrada</taxon>
        <taxon>Parachela</taxon>
        <taxon>Hypsibioidea</taxon>
        <taxon>Ramazzottiidae</taxon>
        <taxon>Ramazzottius</taxon>
    </lineage>
</organism>
<dbReference type="Pfam" id="PF00211">
    <property type="entry name" value="Guanylate_cyc"/>
    <property type="match status" value="1"/>
</dbReference>
<feature type="domain" description="Guanylate cyclase" evidence="3">
    <location>
        <begin position="2"/>
        <end position="42"/>
    </location>
</feature>
<dbReference type="AlphaFoldDB" id="A0A1D1W561"/>
<feature type="region of interest" description="Disordered" evidence="2">
    <location>
        <begin position="48"/>
        <end position="71"/>
    </location>
</feature>
<dbReference type="SUPFAM" id="SSF55073">
    <property type="entry name" value="Nucleotide cyclase"/>
    <property type="match status" value="1"/>
</dbReference>